<dbReference type="GeneTree" id="ENSGT00940000157803"/>
<evidence type="ECO:0000256" key="7">
    <source>
        <dbReference type="RuleBase" id="RU003654"/>
    </source>
</evidence>
<evidence type="ECO:0000256" key="8">
    <source>
        <dbReference type="RuleBase" id="RU361236"/>
    </source>
</evidence>
<dbReference type="PROSITE" id="PS00118">
    <property type="entry name" value="PA2_HIS"/>
    <property type="match status" value="1"/>
</dbReference>
<dbReference type="GO" id="GO:0016042">
    <property type="term" value="P:lipid catabolic process"/>
    <property type="evidence" value="ECO:0007669"/>
    <property type="project" value="InterPro"/>
</dbReference>
<dbReference type="GO" id="GO:0005509">
    <property type="term" value="F:calcium ion binding"/>
    <property type="evidence" value="ECO:0007669"/>
    <property type="project" value="InterPro"/>
</dbReference>
<dbReference type="InterPro" id="IPR036444">
    <property type="entry name" value="PLipase_A2_dom_sf"/>
</dbReference>
<feature type="transmembrane region" description="Helical" evidence="9">
    <location>
        <begin position="6"/>
        <end position="28"/>
    </location>
</feature>
<dbReference type="Pfam" id="PF00068">
    <property type="entry name" value="Phospholip_A2_1"/>
    <property type="match status" value="1"/>
</dbReference>
<feature type="active site" evidence="4">
    <location>
        <position position="128"/>
    </location>
</feature>
<evidence type="ECO:0000256" key="5">
    <source>
        <dbReference type="PIRSR" id="PIRSR601211-2"/>
    </source>
</evidence>
<feature type="binding site" evidence="5">
    <location>
        <position position="84"/>
    </location>
    <ligand>
        <name>Ca(2+)</name>
        <dbReference type="ChEBI" id="CHEBI:29108"/>
    </ligand>
</feature>
<dbReference type="GO" id="GO:0006644">
    <property type="term" value="P:phospholipid metabolic process"/>
    <property type="evidence" value="ECO:0007669"/>
    <property type="project" value="InterPro"/>
</dbReference>
<dbReference type="Ensembl" id="ENSCSET00000033465.1">
    <property type="protein sequence ID" value="ENSCSEP00000033041.1"/>
    <property type="gene ID" value="ENSCSEG00000021209.1"/>
</dbReference>
<dbReference type="InterPro" id="IPR033113">
    <property type="entry name" value="PLA2_histidine"/>
</dbReference>
<evidence type="ECO:0000313" key="11">
    <source>
        <dbReference type="Ensembl" id="ENSCSEP00000033041.1"/>
    </source>
</evidence>
<dbReference type="CDD" id="cd00125">
    <property type="entry name" value="PLA2c"/>
    <property type="match status" value="1"/>
</dbReference>
<reference evidence="11" key="2">
    <citation type="submission" date="2025-08" db="UniProtKB">
        <authorList>
            <consortium name="Ensembl"/>
        </authorList>
    </citation>
    <scope>IDENTIFICATION</scope>
</reference>
<evidence type="ECO:0000256" key="6">
    <source>
        <dbReference type="PIRSR" id="PIRSR601211-3"/>
    </source>
</evidence>
<keyword evidence="12" id="KW-1185">Reference proteome</keyword>
<reference evidence="11" key="3">
    <citation type="submission" date="2025-09" db="UniProtKB">
        <authorList>
            <consortium name="Ensembl"/>
        </authorList>
    </citation>
    <scope>IDENTIFICATION</scope>
</reference>
<feature type="binding site" evidence="5">
    <location>
        <position position="67"/>
    </location>
    <ligand>
        <name>Ca(2+)</name>
        <dbReference type="ChEBI" id="CHEBI:29108"/>
    </ligand>
</feature>
<sequence>RGPVPVLFDLCVLSCFCLLFAVVTAAVATRKSLRVKRGLMELAGMIKCSTHNSALDYMLYGCYCGLGGQGMPKDQTDRCCFRHDCCYGEAEDKGCKTKTAQYHWKCDDEIPECEDLEDHCEELLCECDRDFVECLKRARFDLSYKFWPNFMCGHDHLTCN</sequence>
<comment type="catalytic activity">
    <reaction evidence="8">
        <text>a 1,2-diacyl-sn-glycero-3-phosphocholine + H2O = a 1-acyl-sn-glycero-3-phosphocholine + a fatty acid + H(+)</text>
        <dbReference type="Rhea" id="RHEA:15801"/>
        <dbReference type="ChEBI" id="CHEBI:15377"/>
        <dbReference type="ChEBI" id="CHEBI:15378"/>
        <dbReference type="ChEBI" id="CHEBI:28868"/>
        <dbReference type="ChEBI" id="CHEBI:57643"/>
        <dbReference type="ChEBI" id="CHEBI:58168"/>
        <dbReference type="EC" id="3.1.1.4"/>
    </reaction>
</comment>
<proteinExistence type="inferred from homology"/>
<dbReference type="GO" id="GO:0005543">
    <property type="term" value="F:phospholipid binding"/>
    <property type="evidence" value="ECO:0007669"/>
    <property type="project" value="TreeGrafter"/>
</dbReference>
<dbReference type="EC" id="3.1.1.4" evidence="8"/>
<feature type="disulfide bond" evidence="6">
    <location>
        <begin position="95"/>
        <end position="120"/>
    </location>
</feature>
<dbReference type="PANTHER" id="PTHR11716">
    <property type="entry name" value="PHOSPHOLIPASE A2 FAMILY MEMBER"/>
    <property type="match status" value="1"/>
</dbReference>
<evidence type="ECO:0000256" key="9">
    <source>
        <dbReference type="SAM" id="Phobius"/>
    </source>
</evidence>
<feature type="disulfide bond" evidence="6">
    <location>
        <begin position="113"/>
        <end position="125"/>
    </location>
</feature>
<keyword evidence="2 8" id="KW-0964">Secreted</keyword>
<feature type="binding site" evidence="5">
    <location>
        <position position="65"/>
    </location>
    <ligand>
        <name>Ca(2+)</name>
        <dbReference type="ChEBI" id="CHEBI:29108"/>
    </ligand>
</feature>
<dbReference type="FunCoup" id="A0A3P8X547">
    <property type="interactions" value="878"/>
</dbReference>
<dbReference type="GO" id="GO:0005576">
    <property type="term" value="C:extracellular region"/>
    <property type="evidence" value="ECO:0007669"/>
    <property type="project" value="UniProtKB-SubCell"/>
</dbReference>
<evidence type="ECO:0000256" key="2">
    <source>
        <dbReference type="ARBA" id="ARBA00022525"/>
    </source>
</evidence>
<dbReference type="InterPro" id="IPR001211">
    <property type="entry name" value="PLA2"/>
</dbReference>
<feature type="disulfide bond" evidence="6">
    <location>
        <begin position="79"/>
        <end position="134"/>
    </location>
</feature>
<evidence type="ECO:0000313" key="12">
    <source>
        <dbReference type="Proteomes" id="UP000265120"/>
    </source>
</evidence>
<keyword evidence="3 6" id="KW-1015">Disulfide bond</keyword>
<dbReference type="PANTHER" id="PTHR11716:SF4">
    <property type="entry name" value="GROUP 10 SECRETORY PHOSPHOLIPASE A2"/>
    <property type="match status" value="1"/>
</dbReference>
<dbReference type="PROSITE" id="PS00119">
    <property type="entry name" value="PA2_ASP"/>
    <property type="match status" value="1"/>
</dbReference>
<feature type="disulfide bond" evidence="6">
    <location>
        <begin position="64"/>
        <end position="80"/>
    </location>
</feature>
<keyword evidence="9" id="KW-1133">Transmembrane helix</keyword>
<keyword evidence="9" id="KW-0472">Membrane</keyword>
<dbReference type="FunFam" id="1.20.90.10:FF:000001">
    <property type="entry name" value="Basic phospholipase A2 homolog"/>
    <property type="match status" value="1"/>
</dbReference>
<keyword evidence="8" id="KW-0378">Hydrolase</keyword>
<dbReference type="PRINTS" id="PR00389">
    <property type="entry name" value="PHPHLIPASEA2"/>
</dbReference>
<dbReference type="SMART" id="SM00085">
    <property type="entry name" value="PA2c"/>
    <property type="match status" value="1"/>
</dbReference>
<dbReference type="AlphaFoldDB" id="A0A3P8X547"/>
<feature type="domain" description="Phospholipase A2-like central" evidence="10">
    <location>
        <begin position="38"/>
        <end position="153"/>
    </location>
</feature>
<comment type="similarity">
    <text evidence="7">Belongs to the phospholipase A2 family.</text>
</comment>
<organism evidence="11 12">
    <name type="scientific">Cynoglossus semilaevis</name>
    <name type="common">Tongue sole</name>
    <dbReference type="NCBI Taxonomy" id="244447"/>
    <lineage>
        <taxon>Eukaryota</taxon>
        <taxon>Metazoa</taxon>
        <taxon>Chordata</taxon>
        <taxon>Craniata</taxon>
        <taxon>Vertebrata</taxon>
        <taxon>Euteleostomi</taxon>
        <taxon>Actinopterygii</taxon>
        <taxon>Neopterygii</taxon>
        <taxon>Teleostei</taxon>
        <taxon>Neoteleostei</taxon>
        <taxon>Acanthomorphata</taxon>
        <taxon>Carangaria</taxon>
        <taxon>Pleuronectiformes</taxon>
        <taxon>Pleuronectoidei</taxon>
        <taxon>Cynoglossidae</taxon>
        <taxon>Cynoglossinae</taxon>
        <taxon>Cynoglossus</taxon>
    </lineage>
</organism>
<dbReference type="InterPro" id="IPR033112">
    <property type="entry name" value="PLA2_Asp_AS"/>
</dbReference>
<keyword evidence="8" id="KW-0443">Lipid metabolism</keyword>
<comment type="subcellular location">
    <subcellularLocation>
        <location evidence="1 8">Secreted</location>
    </subcellularLocation>
</comment>
<dbReference type="STRING" id="244447.ENSCSEP00000033041"/>
<accession>A0A3P8X547</accession>
<feature type="active site" evidence="4">
    <location>
        <position position="83"/>
    </location>
</feature>
<keyword evidence="5" id="KW-0479">Metal-binding</keyword>
<dbReference type="GO" id="GO:0050482">
    <property type="term" value="P:arachidonate secretion"/>
    <property type="evidence" value="ECO:0007669"/>
    <property type="project" value="InterPro"/>
</dbReference>
<comment type="cofactor">
    <cofactor evidence="5">
        <name>Ca(2+)</name>
        <dbReference type="ChEBI" id="CHEBI:29108"/>
    </cofactor>
    <text evidence="5">Binds 1 Ca(2+) ion per subunit.</text>
</comment>
<evidence type="ECO:0000256" key="1">
    <source>
        <dbReference type="ARBA" id="ARBA00004613"/>
    </source>
</evidence>
<dbReference type="Proteomes" id="UP000265120">
    <property type="component" value="Chromosome 17"/>
</dbReference>
<name>A0A3P8X547_CYNSE</name>
<evidence type="ECO:0000259" key="10">
    <source>
        <dbReference type="SMART" id="SM00085"/>
    </source>
</evidence>
<keyword evidence="9" id="KW-0812">Transmembrane</keyword>
<dbReference type="InterPro" id="IPR016090">
    <property type="entry name" value="PLA2-like_dom"/>
</dbReference>
<reference evidence="11 12" key="1">
    <citation type="journal article" date="2014" name="Nat. Genet.">
        <title>Whole-genome sequence of a flatfish provides insights into ZW sex chromosome evolution and adaptation to a benthic lifestyle.</title>
        <authorList>
            <person name="Chen S."/>
            <person name="Zhang G."/>
            <person name="Shao C."/>
            <person name="Huang Q."/>
            <person name="Liu G."/>
            <person name="Zhang P."/>
            <person name="Song W."/>
            <person name="An N."/>
            <person name="Chalopin D."/>
            <person name="Volff J.N."/>
            <person name="Hong Y."/>
            <person name="Li Q."/>
            <person name="Sha Z."/>
            <person name="Zhou H."/>
            <person name="Xie M."/>
            <person name="Yu Q."/>
            <person name="Liu Y."/>
            <person name="Xiang H."/>
            <person name="Wang N."/>
            <person name="Wu K."/>
            <person name="Yang C."/>
            <person name="Zhou Q."/>
            <person name="Liao X."/>
            <person name="Yang L."/>
            <person name="Hu Q."/>
            <person name="Zhang J."/>
            <person name="Meng L."/>
            <person name="Jin L."/>
            <person name="Tian Y."/>
            <person name="Lian J."/>
            <person name="Yang J."/>
            <person name="Miao G."/>
            <person name="Liu S."/>
            <person name="Liang Z."/>
            <person name="Yan F."/>
            <person name="Li Y."/>
            <person name="Sun B."/>
            <person name="Zhang H."/>
            <person name="Zhang J."/>
            <person name="Zhu Y."/>
            <person name="Du M."/>
            <person name="Zhao Y."/>
            <person name="Schartl M."/>
            <person name="Tang Q."/>
            <person name="Wang J."/>
        </authorList>
    </citation>
    <scope>NUCLEOTIDE SEQUENCE</scope>
</reference>
<dbReference type="SUPFAM" id="SSF48619">
    <property type="entry name" value="Phospholipase A2, PLA2"/>
    <property type="match status" value="1"/>
</dbReference>
<evidence type="ECO:0000256" key="4">
    <source>
        <dbReference type="PIRSR" id="PIRSR601211-1"/>
    </source>
</evidence>
<evidence type="ECO:0000256" key="3">
    <source>
        <dbReference type="ARBA" id="ARBA00023157"/>
    </source>
</evidence>
<protein>
    <recommendedName>
        <fullName evidence="8">Phospholipase A2</fullName>
        <ecNumber evidence="8">3.1.1.4</ecNumber>
    </recommendedName>
</protein>
<dbReference type="Gene3D" id="1.20.90.10">
    <property type="entry name" value="Phospholipase A2 domain"/>
    <property type="match status" value="1"/>
</dbReference>
<feature type="disulfide bond" evidence="6">
    <location>
        <begin position="86"/>
        <end position="127"/>
    </location>
</feature>
<keyword evidence="5 8" id="KW-0106">Calcium</keyword>
<feature type="binding site" evidence="5">
    <location>
        <position position="63"/>
    </location>
    <ligand>
        <name>Ca(2+)</name>
        <dbReference type="ChEBI" id="CHEBI:29108"/>
    </ligand>
</feature>
<dbReference type="GO" id="GO:0047498">
    <property type="term" value="F:calcium-dependent phospholipase A2 activity"/>
    <property type="evidence" value="ECO:0007669"/>
    <property type="project" value="TreeGrafter"/>
</dbReference>
<feature type="disulfide bond" evidence="6">
    <location>
        <begin position="62"/>
        <end position="152"/>
    </location>
</feature>
<dbReference type="InParanoid" id="A0A3P8X547"/>